<feature type="compositionally biased region" description="Polar residues" evidence="6">
    <location>
        <begin position="53"/>
        <end position="62"/>
    </location>
</feature>
<dbReference type="GO" id="GO:0000978">
    <property type="term" value="F:RNA polymerase II cis-regulatory region sequence-specific DNA binding"/>
    <property type="evidence" value="ECO:0000318"/>
    <property type="project" value="GO_Central"/>
</dbReference>
<dbReference type="FunCoup" id="F7BUT7">
    <property type="interactions" value="423"/>
</dbReference>
<sequence length="309" mass="34911">MSSCSHSQQCQSCRPKGDASRPYYTWISASQPESLTSPSRYSNCHIQSPGKVQPNTAISPAPSSMDKCIQDTPDSATSPTSNSLSSQNKPKTHQGKDQSPIKKPKMRTVFSQAQLNVLNSRFVEQKYLSPQQIRNVAENLNLTYKQVKTWFQNQRMKSKRWQKDTMWTKNGNRNVQNGSALGEYISLYSPFHQDYMVSSSGTLPVWSNQTWNNQFQNSGEGSYQHQIFQHSYPASDLGATFGNNTGGAYSMKSQTSLSFNTPYPMEYLPSYSMNMQLTHSKSEEDYDYRQASDAQTQFLDPSVVPVFQS</sequence>
<protein>
    <submittedName>
        <fullName evidence="8">Nanog homeobox</fullName>
    </submittedName>
</protein>
<dbReference type="InterPro" id="IPR009057">
    <property type="entry name" value="Homeodomain-like_sf"/>
</dbReference>
<reference evidence="8" key="3">
    <citation type="submission" date="2025-09" db="UniProtKB">
        <authorList>
            <consortium name="Ensembl"/>
        </authorList>
    </citation>
    <scope>IDENTIFICATION</scope>
</reference>
<keyword evidence="3 4" id="KW-0539">Nucleus</keyword>
<dbReference type="InterPro" id="IPR050460">
    <property type="entry name" value="Distal-less_Homeobox_TF"/>
</dbReference>
<dbReference type="GO" id="GO:0030154">
    <property type="term" value="P:cell differentiation"/>
    <property type="evidence" value="ECO:0000318"/>
    <property type="project" value="GO_Central"/>
</dbReference>
<feature type="region of interest" description="Disordered" evidence="6">
    <location>
        <begin position="1"/>
        <end position="105"/>
    </location>
</feature>
<dbReference type="GO" id="GO:0019827">
    <property type="term" value="P:stem cell population maintenance"/>
    <property type="evidence" value="ECO:0000318"/>
    <property type="project" value="GO_Central"/>
</dbReference>
<dbReference type="Bgee" id="ENSMODG00000017979">
    <property type="expression patterns" value="Expressed in embryo"/>
</dbReference>
<evidence type="ECO:0000256" key="6">
    <source>
        <dbReference type="SAM" id="MobiDB-lite"/>
    </source>
</evidence>
<feature type="compositionally biased region" description="Polar residues" evidence="6">
    <location>
        <begin position="27"/>
        <end position="46"/>
    </location>
</feature>
<dbReference type="CDD" id="cd00086">
    <property type="entry name" value="homeodomain"/>
    <property type="match status" value="1"/>
</dbReference>
<name>F7BUT7_MONDO</name>
<dbReference type="SMART" id="SM00389">
    <property type="entry name" value="HOX"/>
    <property type="match status" value="1"/>
</dbReference>
<dbReference type="RefSeq" id="XP_007503681.1">
    <property type="nucleotide sequence ID" value="XM_007503619.2"/>
</dbReference>
<evidence type="ECO:0000256" key="4">
    <source>
        <dbReference type="PROSITE-ProRule" id="PRU00108"/>
    </source>
</evidence>
<dbReference type="Gene3D" id="1.10.10.60">
    <property type="entry name" value="Homeodomain-like"/>
    <property type="match status" value="1"/>
</dbReference>
<dbReference type="PROSITE" id="PS50071">
    <property type="entry name" value="HOMEOBOX_2"/>
    <property type="match status" value="1"/>
</dbReference>
<dbReference type="InParanoid" id="F7BUT7"/>
<keyword evidence="9" id="KW-1185">Reference proteome</keyword>
<organism evidence="8 9">
    <name type="scientific">Monodelphis domestica</name>
    <name type="common">Gray short-tailed opossum</name>
    <dbReference type="NCBI Taxonomy" id="13616"/>
    <lineage>
        <taxon>Eukaryota</taxon>
        <taxon>Metazoa</taxon>
        <taxon>Chordata</taxon>
        <taxon>Craniata</taxon>
        <taxon>Vertebrata</taxon>
        <taxon>Euteleostomi</taxon>
        <taxon>Mammalia</taxon>
        <taxon>Metatheria</taxon>
        <taxon>Didelphimorphia</taxon>
        <taxon>Didelphidae</taxon>
        <taxon>Monodelphis</taxon>
    </lineage>
</organism>
<dbReference type="STRING" id="13616.ENSMODP00000022421"/>
<evidence type="ECO:0000313" key="8">
    <source>
        <dbReference type="Ensembl" id="ENSMODP00000022421.4"/>
    </source>
</evidence>
<evidence type="ECO:0000256" key="2">
    <source>
        <dbReference type="ARBA" id="ARBA00023155"/>
    </source>
</evidence>
<dbReference type="GO" id="GO:0006357">
    <property type="term" value="P:regulation of transcription by RNA polymerase II"/>
    <property type="evidence" value="ECO:0000318"/>
    <property type="project" value="GO_Central"/>
</dbReference>
<keyword evidence="1 4" id="KW-0238">DNA-binding</keyword>
<dbReference type="Ensembl" id="ENSMODT00000022811.4">
    <property type="protein sequence ID" value="ENSMODP00000022421.4"/>
    <property type="gene ID" value="ENSMODG00000017979.4"/>
</dbReference>
<dbReference type="GO" id="GO:0000981">
    <property type="term" value="F:DNA-binding transcription factor activity, RNA polymerase II-specific"/>
    <property type="evidence" value="ECO:0000318"/>
    <property type="project" value="GO_Central"/>
</dbReference>
<dbReference type="CTD" id="79923"/>
<gene>
    <name evidence="8" type="primary">NANOG</name>
</gene>
<dbReference type="InterPro" id="IPR017970">
    <property type="entry name" value="Homeobox_CS"/>
</dbReference>
<feature type="compositionally biased region" description="Low complexity" evidence="6">
    <location>
        <begin position="75"/>
        <end position="86"/>
    </location>
</feature>
<dbReference type="Proteomes" id="UP000002280">
    <property type="component" value="Chromosome 8"/>
</dbReference>
<dbReference type="SUPFAM" id="SSF46689">
    <property type="entry name" value="Homeodomain-like"/>
    <property type="match status" value="1"/>
</dbReference>
<dbReference type="Pfam" id="PF00046">
    <property type="entry name" value="Homeodomain"/>
    <property type="match status" value="1"/>
</dbReference>
<dbReference type="GeneTree" id="ENSGT00670000098076"/>
<dbReference type="eggNOG" id="KOG0491">
    <property type="taxonomic scope" value="Eukaryota"/>
</dbReference>
<accession>F7BUT7</accession>
<evidence type="ECO:0000313" key="9">
    <source>
        <dbReference type="Proteomes" id="UP000002280"/>
    </source>
</evidence>
<dbReference type="AlphaFoldDB" id="F7BUT7"/>
<dbReference type="HOGENOM" id="CLU_086240_0_0_1"/>
<evidence type="ECO:0000256" key="5">
    <source>
        <dbReference type="RuleBase" id="RU000682"/>
    </source>
</evidence>
<dbReference type="PANTHER" id="PTHR24327">
    <property type="entry name" value="HOMEOBOX PROTEIN"/>
    <property type="match status" value="1"/>
</dbReference>
<proteinExistence type="predicted"/>
<dbReference type="OrthoDB" id="6159439at2759"/>
<evidence type="ECO:0000256" key="1">
    <source>
        <dbReference type="ARBA" id="ARBA00023125"/>
    </source>
</evidence>
<keyword evidence="2 4" id="KW-0371">Homeobox</keyword>
<dbReference type="PROSITE" id="PS00027">
    <property type="entry name" value="HOMEOBOX_1"/>
    <property type="match status" value="1"/>
</dbReference>
<reference evidence="8" key="2">
    <citation type="submission" date="2025-08" db="UniProtKB">
        <authorList>
            <consortium name="Ensembl"/>
        </authorList>
    </citation>
    <scope>IDENTIFICATION</scope>
</reference>
<feature type="compositionally biased region" description="Low complexity" evidence="6">
    <location>
        <begin position="1"/>
        <end position="13"/>
    </location>
</feature>
<evidence type="ECO:0000259" key="7">
    <source>
        <dbReference type="PROSITE" id="PS50071"/>
    </source>
</evidence>
<dbReference type="KEGG" id="mdo:100013584"/>
<reference evidence="8 9" key="1">
    <citation type="journal article" date="2007" name="Nature">
        <title>Genome of the marsupial Monodelphis domestica reveals innovation in non-coding sequences.</title>
        <authorList>
            <person name="Mikkelsen T.S."/>
            <person name="Wakefield M.J."/>
            <person name="Aken B."/>
            <person name="Amemiya C.T."/>
            <person name="Chang J.L."/>
            <person name="Duke S."/>
            <person name="Garber M."/>
            <person name="Gentles A.J."/>
            <person name="Goodstadt L."/>
            <person name="Heger A."/>
            <person name="Jurka J."/>
            <person name="Kamal M."/>
            <person name="Mauceli E."/>
            <person name="Searle S.M."/>
            <person name="Sharpe T."/>
            <person name="Baker M.L."/>
            <person name="Batzer M.A."/>
            <person name="Benos P.V."/>
            <person name="Belov K."/>
            <person name="Clamp M."/>
            <person name="Cook A."/>
            <person name="Cuff J."/>
            <person name="Das R."/>
            <person name="Davidow L."/>
            <person name="Deakin J.E."/>
            <person name="Fazzari M.J."/>
            <person name="Glass J.L."/>
            <person name="Grabherr M."/>
            <person name="Greally J.M."/>
            <person name="Gu W."/>
            <person name="Hore T.A."/>
            <person name="Huttley G.A."/>
            <person name="Kleber M."/>
            <person name="Jirtle R.L."/>
            <person name="Koina E."/>
            <person name="Lee J.T."/>
            <person name="Mahony S."/>
            <person name="Marra M.A."/>
            <person name="Miller R.D."/>
            <person name="Nicholls R.D."/>
            <person name="Oda M."/>
            <person name="Papenfuss A.T."/>
            <person name="Parra Z.E."/>
            <person name="Pollock D.D."/>
            <person name="Ray D.A."/>
            <person name="Schein J.E."/>
            <person name="Speed T.P."/>
            <person name="Thompson K."/>
            <person name="VandeBerg J.L."/>
            <person name="Wade C.M."/>
            <person name="Walker J.A."/>
            <person name="Waters P.D."/>
            <person name="Webber C."/>
            <person name="Weidman J.R."/>
            <person name="Xie X."/>
            <person name="Zody M.C."/>
            <person name="Baldwin J."/>
            <person name="Abdouelleil A."/>
            <person name="Abdulkadir J."/>
            <person name="Abebe A."/>
            <person name="Abera B."/>
            <person name="Abreu J."/>
            <person name="Acer S.C."/>
            <person name="Aftuck L."/>
            <person name="Alexander A."/>
            <person name="An P."/>
            <person name="Anderson E."/>
            <person name="Anderson S."/>
            <person name="Arachi H."/>
            <person name="Azer M."/>
            <person name="Bachantsang P."/>
            <person name="Barry A."/>
            <person name="Bayul T."/>
            <person name="Berlin A."/>
            <person name="Bessette D."/>
            <person name="Bloom T."/>
            <person name="Bloom T."/>
            <person name="Boguslavskiy L."/>
            <person name="Bonnet C."/>
            <person name="Boukhgalter B."/>
            <person name="Bourzgui I."/>
            <person name="Brown A."/>
            <person name="Cahill P."/>
            <person name="Channer S."/>
            <person name="Cheshatsang Y."/>
            <person name="Chuda L."/>
            <person name="Citroen M."/>
            <person name="Collymore A."/>
            <person name="Cooke P."/>
            <person name="Costello M."/>
            <person name="D'Aco K."/>
            <person name="Daza R."/>
            <person name="De Haan G."/>
            <person name="DeGray S."/>
            <person name="DeMaso C."/>
            <person name="Dhargay N."/>
            <person name="Dooley K."/>
            <person name="Dooley E."/>
            <person name="Doricent M."/>
            <person name="Dorje P."/>
            <person name="Dorjee K."/>
            <person name="Dupes A."/>
            <person name="Elong R."/>
            <person name="Falk J."/>
            <person name="Farina A."/>
            <person name="Faro S."/>
            <person name="Ferguson D."/>
            <person name="Fisher S."/>
            <person name="Foley C.D."/>
            <person name="Franke A."/>
            <person name="Friedrich D."/>
            <person name="Gadbois L."/>
            <person name="Gearin G."/>
            <person name="Gearin C.R."/>
            <person name="Giannoukos G."/>
            <person name="Goode T."/>
            <person name="Graham J."/>
            <person name="Grandbois E."/>
            <person name="Grewal S."/>
            <person name="Gyaltsen K."/>
            <person name="Hafez N."/>
            <person name="Hagos B."/>
            <person name="Hall J."/>
            <person name="Henson C."/>
            <person name="Hollinger A."/>
            <person name="Honan T."/>
            <person name="Huard M.D."/>
            <person name="Hughes L."/>
            <person name="Hurhula B."/>
            <person name="Husby M.E."/>
            <person name="Kamat A."/>
            <person name="Kanga B."/>
            <person name="Kashin S."/>
            <person name="Khazanovich D."/>
            <person name="Kisner P."/>
            <person name="Lance K."/>
            <person name="Lara M."/>
            <person name="Lee W."/>
            <person name="Lennon N."/>
            <person name="Letendre F."/>
            <person name="LeVine R."/>
            <person name="Lipovsky A."/>
            <person name="Liu X."/>
            <person name="Liu J."/>
            <person name="Liu S."/>
            <person name="Lokyitsang T."/>
            <person name="Lokyitsang Y."/>
            <person name="Lubonja R."/>
            <person name="Lui A."/>
            <person name="MacDonald P."/>
            <person name="Magnisalis V."/>
            <person name="Maru K."/>
            <person name="Matthews C."/>
            <person name="McCusker W."/>
            <person name="McDonough S."/>
            <person name="Mehta T."/>
            <person name="Meldrim J."/>
            <person name="Meneus L."/>
            <person name="Mihai O."/>
            <person name="Mihalev A."/>
            <person name="Mihova T."/>
            <person name="Mittelman R."/>
            <person name="Mlenga V."/>
            <person name="Montmayeur A."/>
            <person name="Mulrain L."/>
            <person name="Navidi A."/>
            <person name="Naylor J."/>
            <person name="Negash T."/>
            <person name="Nguyen T."/>
            <person name="Nguyen N."/>
            <person name="Nicol R."/>
            <person name="Norbu C."/>
            <person name="Norbu N."/>
            <person name="Novod N."/>
            <person name="O'Neill B."/>
            <person name="Osman S."/>
            <person name="Markiewicz E."/>
            <person name="Oyono O.L."/>
            <person name="Patti C."/>
            <person name="Phunkhang P."/>
            <person name="Pierre F."/>
            <person name="Priest M."/>
            <person name="Raghuraman S."/>
            <person name="Rege F."/>
            <person name="Reyes R."/>
            <person name="Rise C."/>
            <person name="Rogov P."/>
            <person name="Ross K."/>
            <person name="Ryan E."/>
            <person name="Settipalli S."/>
            <person name="Shea T."/>
            <person name="Sherpa N."/>
            <person name="Shi L."/>
            <person name="Shih D."/>
            <person name="Sparrow T."/>
            <person name="Spaulding J."/>
            <person name="Stalker J."/>
            <person name="Stange-Thomann N."/>
            <person name="Stavropoulos S."/>
            <person name="Stone C."/>
            <person name="Strader C."/>
            <person name="Tesfaye S."/>
            <person name="Thomson T."/>
            <person name="Thoulutsang Y."/>
            <person name="Thoulutsang D."/>
            <person name="Topham K."/>
            <person name="Topping I."/>
            <person name="Tsamla T."/>
            <person name="Vassiliev H."/>
            <person name="Vo A."/>
            <person name="Wangchuk T."/>
            <person name="Wangdi T."/>
            <person name="Weiand M."/>
            <person name="Wilkinson J."/>
            <person name="Wilson A."/>
            <person name="Yadav S."/>
            <person name="Young G."/>
            <person name="Yu Q."/>
            <person name="Zembek L."/>
            <person name="Zhong D."/>
            <person name="Zimmer A."/>
            <person name="Zwirko Z."/>
            <person name="Jaffe D.B."/>
            <person name="Alvarez P."/>
            <person name="Brockman W."/>
            <person name="Butler J."/>
            <person name="Chin C."/>
            <person name="Gnerre S."/>
            <person name="MacCallum I."/>
            <person name="Graves J.A."/>
            <person name="Ponting C.P."/>
            <person name="Breen M."/>
            <person name="Samollow P.B."/>
            <person name="Lander E.S."/>
            <person name="Lindblad-Toh K."/>
        </authorList>
    </citation>
    <scope>NUCLEOTIDE SEQUENCE [LARGE SCALE GENOMIC DNA]</scope>
</reference>
<dbReference type="InterPro" id="IPR001356">
    <property type="entry name" value="HD"/>
</dbReference>
<feature type="domain" description="Homeobox" evidence="7">
    <location>
        <begin position="101"/>
        <end position="161"/>
    </location>
</feature>
<dbReference type="PANTHER" id="PTHR24327:SF72">
    <property type="entry name" value="HOMEOBOX PROTEIN NANOG"/>
    <property type="match status" value="1"/>
</dbReference>
<dbReference type="OMA" id="AWSNHSW"/>
<comment type="subcellular location">
    <subcellularLocation>
        <location evidence="4 5">Nucleus</location>
    </subcellularLocation>
</comment>
<dbReference type="GO" id="GO:0005634">
    <property type="term" value="C:nucleus"/>
    <property type="evidence" value="ECO:0000318"/>
    <property type="project" value="GO_Central"/>
</dbReference>
<dbReference type="GeneID" id="100013584"/>
<evidence type="ECO:0000256" key="3">
    <source>
        <dbReference type="ARBA" id="ARBA00023242"/>
    </source>
</evidence>
<feature type="DNA-binding region" description="Homeobox" evidence="4">
    <location>
        <begin position="103"/>
        <end position="162"/>
    </location>
</feature>